<dbReference type="Proteomes" id="UP000664132">
    <property type="component" value="Unassembled WGS sequence"/>
</dbReference>
<feature type="chain" id="PRO_5034125522" description="mannan endo-1,4-beta-mannosidase" evidence="6">
    <location>
        <begin position="18"/>
        <end position="380"/>
    </location>
</feature>
<name>A0A8H7TDZ2_9HELO</name>
<keyword evidence="9" id="KW-1185">Reference proteome</keyword>
<dbReference type="PANTHER" id="PTHR31451:SF10">
    <property type="entry name" value="MANNAN ENDO-1,4-BETA-MANNOSIDASE B"/>
    <property type="match status" value="1"/>
</dbReference>
<feature type="domain" description="Glycoside hydrolase family 5" evidence="7">
    <location>
        <begin position="39"/>
        <end position="246"/>
    </location>
</feature>
<keyword evidence="5" id="KW-0326">Glycosidase</keyword>
<dbReference type="PANTHER" id="PTHR31451">
    <property type="match status" value="1"/>
</dbReference>
<evidence type="ECO:0000256" key="3">
    <source>
        <dbReference type="ARBA" id="ARBA00012706"/>
    </source>
</evidence>
<dbReference type="Pfam" id="PF26410">
    <property type="entry name" value="GH5_mannosidase"/>
    <property type="match status" value="1"/>
</dbReference>
<dbReference type="GO" id="GO:0016985">
    <property type="term" value="F:mannan endo-1,4-beta-mannosidase activity"/>
    <property type="evidence" value="ECO:0007669"/>
    <property type="project" value="UniProtKB-EC"/>
</dbReference>
<evidence type="ECO:0000256" key="1">
    <source>
        <dbReference type="ARBA" id="ARBA00001678"/>
    </source>
</evidence>
<proteinExistence type="inferred from homology"/>
<keyword evidence="6" id="KW-0732">Signal</keyword>
<protein>
    <recommendedName>
        <fullName evidence="3">mannan endo-1,4-beta-mannosidase</fullName>
        <ecNumber evidence="3">3.2.1.78</ecNumber>
    </recommendedName>
</protein>
<sequence length="380" mass="41328">MKYSITSLLSLTLAASAAVISSSSQQPPCKYPIGKSGNFAKPAGRLFNIDGKVQYFAGSNAWWLGHLSKNSDVDTALKQVAATGYKILRVWGFGDVNTPPPATNTDPNKVYFQILNSTGSYINYGADGLERLDYVVSAAEKFGVGLVLNFVNNWGDYGGIQAYSTAFGSNATTFYTDAKAQKAYRNYVRTIVTRYKKSPAIFSWELGNEPRCKGCPSSVITNWATDVSKYIKSLDSKHMVTLGDEGWLVPGDGIGDGSYAYSGVEGIDFAANLKIKTLDYAPSTSEWIKQHDAIGKKSGKPVVLEEYGAPFPGNHTGVEKPWQDAVLKSGIAADQIWQFGSHDQSVPGETLGDVNTIFYGDAEYEVLGKQHARAMLRKRV</sequence>
<dbReference type="SUPFAM" id="SSF51445">
    <property type="entry name" value="(Trans)glycosidases"/>
    <property type="match status" value="1"/>
</dbReference>
<dbReference type="InterPro" id="IPR045053">
    <property type="entry name" value="MAN-like"/>
</dbReference>
<dbReference type="AlphaFoldDB" id="A0A8H7TDZ2"/>
<evidence type="ECO:0000256" key="5">
    <source>
        <dbReference type="ARBA" id="ARBA00023295"/>
    </source>
</evidence>
<gene>
    <name evidence="8" type="ORF">IFR04_008946</name>
</gene>
<reference evidence="8" key="1">
    <citation type="submission" date="2021-02" db="EMBL/GenBank/DDBJ databases">
        <title>Genome sequence Cadophora malorum strain M34.</title>
        <authorList>
            <person name="Stefanovic E."/>
            <person name="Vu D."/>
            <person name="Scully C."/>
            <person name="Dijksterhuis J."/>
            <person name="Roader J."/>
            <person name="Houbraken J."/>
        </authorList>
    </citation>
    <scope>NUCLEOTIDE SEQUENCE</scope>
    <source>
        <strain evidence="8">M34</strain>
    </source>
</reference>
<dbReference type="EC" id="3.2.1.78" evidence="3"/>
<feature type="signal peptide" evidence="6">
    <location>
        <begin position="1"/>
        <end position="17"/>
    </location>
</feature>
<evidence type="ECO:0000256" key="6">
    <source>
        <dbReference type="SAM" id="SignalP"/>
    </source>
</evidence>
<comment type="catalytic activity">
    <reaction evidence="1">
        <text>Random hydrolysis of (1-&gt;4)-beta-D-mannosidic linkages in mannans, galactomannans and glucomannans.</text>
        <dbReference type="EC" id="3.2.1.78"/>
    </reaction>
</comment>
<organism evidence="8 9">
    <name type="scientific">Cadophora malorum</name>
    <dbReference type="NCBI Taxonomy" id="108018"/>
    <lineage>
        <taxon>Eukaryota</taxon>
        <taxon>Fungi</taxon>
        <taxon>Dikarya</taxon>
        <taxon>Ascomycota</taxon>
        <taxon>Pezizomycotina</taxon>
        <taxon>Leotiomycetes</taxon>
        <taxon>Helotiales</taxon>
        <taxon>Ploettnerulaceae</taxon>
        <taxon>Cadophora</taxon>
    </lineage>
</organism>
<evidence type="ECO:0000256" key="2">
    <source>
        <dbReference type="ARBA" id="ARBA00005641"/>
    </source>
</evidence>
<dbReference type="GO" id="GO:0046355">
    <property type="term" value="P:mannan catabolic process"/>
    <property type="evidence" value="ECO:0007669"/>
    <property type="project" value="UniProtKB-ARBA"/>
</dbReference>
<comment type="caution">
    <text evidence="8">The sequence shown here is derived from an EMBL/GenBank/DDBJ whole genome shotgun (WGS) entry which is preliminary data.</text>
</comment>
<evidence type="ECO:0000256" key="4">
    <source>
        <dbReference type="ARBA" id="ARBA00022801"/>
    </source>
</evidence>
<dbReference type="InterPro" id="IPR017853">
    <property type="entry name" value="GH"/>
</dbReference>
<dbReference type="InterPro" id="IPR001547">
    <property type="entry name" value="Glyco_hydro_5"/>
</dbReference>
<dbReference type="EMBL" id="JAFJYH010000142">
    <property type="protein sequence ID" value="KAG4417892.1"/>
    <property type="molecule type" value="Genomic_DNA"/>
</dbReference>
<dbReference type="Gene3D" id="3.20.20.80">
    <property type="entry name" value="Glycosidases"/>
    <property type="match status" value="1"/>
</dbReference>
<evidence type="ECO:0000313" key="9">
    <source>
        <dbReference type="Proteomes" id="UP000664132"/>
    </source>
</evidence>
<comment type="similarity">
    <text evidence="2">Belongs to the glycosyl hydrolase 5 (cellulase A) family.</text>
</comment>
<accession>A0A8H7TDZ2</accession>
<evidence type="ECO:0000313" key="8">
    <source>
        <dbReference type="EMBL" id="KAG4417892.1"/>
    </source>
</evidence>
<evidence type="ECO:0000259" key="7">
    <source>
        <dbReference type="Pfam" id="PF26410"/>
    </source>
</evidence>
<keyword evidence="4" id="KW-0378">Hydrolase</keyword>
<dbReference type="OrthoDB" id="406631at2759"/>